<comment type="caution">
    <text evidence="2">The sequence shown here is derived from an EMBL/GenBank/DDBJ whole genome shotgun (WGS) entry which is preliminary data.</text>
</comment>
<accession>A0A9W9K8X3</accession>
<dbReference type="Proteomes" id="UP001149165">
    <property type="component" value="Unassembled WGS sequence"/>
</dbReference>
<evidence type="ECO:0000313" key="3">
    <source>
        <dbReference type="Proteomes" id="UP001149165"/>
    </source>
</evidence>
<dbReference type="AlphaFoldDB" id="A0A9W9K8X3"/>
<evidence type="ECO:0008006" key="4">
    <source>
        <dbReference type="Google" id="ProtNLM"/>
    </source>
</evidence>
<dbReference type="OrthoDB" id="4334699at2759"/>
<evidence type="ECO:0000313" key="2">
    <source>
        <dbReference type="EMBL" id="KAJ5097499.1"/>
    </source>
</evidence>
<dbReference type="EMBL" id="JAPQKH010000005">
    <property type="protein sequence ID" value="KAJ5097499.1"/>
    <property type="molecule type" value="Genomic_DNA"/>
</dbReference>
<proteinExistence type="predicted"/>
<gene>
    <name evidence="2" type="ORF">N7456_008220</name>
</gene>
<sequence>MCRDSHRCQLTQTSRDSVKVAHILPTFLHEATESSEEPSWQFLGEWLGKERLSWWKDKLLVEKPSQDGENAERVFDTDRLCNMITLDTEVQSYWNDDLCAFRPVYLSEDKRYLDIAFHWLPLPERGTTQHYEDRIDINHHPYPDHNHGCNYTPAPGAGAYLYDAQTGKRILSGHIFRMETDDPVTYPLPSVELLEIQWYLKRLARFKGNLERYEDNFKSSYWEEGVTSKAHYWRYRDKEWDYSYTGLIWSDLEDSYANPDWEGSPESDTINATDEDESARKRKIEELDDHETSIHLTFGRKQDIKFSPLKKKKREMDNKSDSDADSDSPLCAINISFSFRP</sequence>
<reference evidence="2" key="2">
    <citation type="journal article" date="2023" name="IMA Fungus">
        <title>Comparative genomic study of the Penicillium genus elucidates a diverse pangenome and 15 lateral gene transfer events.</title>
        <authorList>
            <person name="Petersen C."/>
            <person name="Sorensen T."/>
            <person name="Nielsen M.R."/>
            <person name="Sondergaard T.E."/>
            <person name="Sorensen J.L."/>
            <person name="Fitzpatrick D.A."/>
            <person name="Frisvad J.C."/>
            <person name="Nielsen K.L."/>
        </authorList>
    </citation>
    <scope>NUCLEOTIDE SEQUENCE</scope>
    <source>
        <strain evidence="2">IBT 30069</strain>
    </source>
</reference>
<feature type="region of interest" description="Disordered" evidence="1">
    <location>
        <begin position="307"/>
        <end position="329"/>
    </location>
</feature>
<evidence type="ECO:0000256" key="1">
    <source>
        <dbReference type="SAM" id="MobiDB-lite"/>
    </source>
</evidence>
<organism evidence="2 3">
    <name type="scientific">Penicillium angulare</name>
    <dbReference type="NCBI Taxonomy" id="116970"/>
    <lineage>
        <taxon>Eukaryota</taxon>
        <taxon>Fungi</taxon>
        <taxon>Dikarya</taxon>
        <taxon>Ascomycota</taxon>
        <taxon>Pezizomycotina</taxon>
        <taxon>Eurotiomycetes</taxon>
        <taxon>Eurotiomycetidae</taxon>
        <taxon>Eurotiales</taxon>
        <taxon>Aspergillaceae</taxon>
        <taxon>Penicillium</taxon>
    </lineage>
</organism>
<protein>
    <recommendedName>
        <fullName evidence="4">HNH nuclease domain-containing protein</fullName>
    </recommendedName>
</protein>
<keyword evidence="3" id="KW-1185">Reference proteome</keyword>
<feature type="region of interest" description="Disordered" evidence="1">
    <location>
        <begin position="260"/>
        <end position="280"/>
    </location>
</feature>
<name>A0A9W9K8X3_9EURO</name>
<reference evidence="2" key="1">
    <citation type="submission" date="2022-11" db="EMBL/GenBank/DDBJ databases">
        <authorList>
            <person name="Petersen C."/>
        </authorList>
    </citation>
    <scope>NUCLEOTIDE SEQUENCE</scope>
    <source>
        <strain evidence="2">IBT 30069</strain>
    </source>
</reference>